<gene>
    <name evidence="2" type="ORF">H9632_11565</name>
</gene>
<protein>
    <submittedName>
        <fullName evidence="2">DUF4097 family beta strand repeat protein</fullName>
    </submittedName>
</protein>
<evidence type="ECO:0000259" key="1">
    <source>
        <dbReference type="Pfam" id="PF13349"/>
    </source>
</evidence>
<dbReference type="RefSeq" id="WP_191704230.1">
    <property type="nucleotide sequence ID" value="NZ_JACSPW010000010.1"/>
</dbReference>
<dbReference type="Pfam" id="PF13349">
    <property type="entry name" value="DUF4097"/>
    <property type="match status" value="1"/>
</dbReference>
<keyword evidence="3" id="KW-1185">Reference proteome</keyword>
<dbReference type="Proteomes" id="UP000600565">
    <property type="component" value="Unassembled WGS sequence"/>
</dbReference>
<sequence length="348" mass="39621">MNEQQFLILLDHHLEKLQQQEREDIRRDFEEYFENGRAEGKTTEEIIQSFGNIKELAEELLASYDEEDFTENMAIMKNDETFPYRNVEIEADGVNILIIPTDASEAMIEAKDKDNLTEATMEIKNDTLFISVKRQEQVRRFWFITIIGSINPIDTVIHLPKKQYENLTINNDNGRIKVSETVAQQFYLRSDNGRILTDHIQGKMLDAHSANGRVVLTETNIKNVKASSNNGRIIAENVVGQELQLESDNGRVELKDVVGEIKAQSRNGRIVAQLKTVQSPLNFASDNGQILLSTEGKLENVEIESSTAWGSVSIYNEKTSHYTHGTKEHRIQLKTSNGKITVEDRLVL</sequence>
<dbReference type="Pfam" id="PF22564">
    <property type="entry name" value="HAAS"/>
    <property type="match status" value="1"/>
</dbReference>
<evidence type="ECO:0000313" key="3">
    <source>
        <dbReference type="Proteomes" id="UP000600565"/>
    </source>
</evidence>
<dbReference type="InterPro" id="IPR025164">
    <property type="entry name" value="Toastrack_DUF4097"/>
</dbReference>
<name>A0ABR8XP65_9BACL</name>
<dbReference type="Gene3D" id="2.160.20.120">
    <property type="match status" value="1"/>
</dbReference>
<evidence type="ECO:0000313" key="2">
    <source>
        <dbReference type="EMBL" id="MBD8033705.1"/>
    </source>
</evidence>
<reference evidence="2 3" key="1">
    <citation type="submission" date="2020-08" db="EMBL/GenBank/DDBJ databases">
        <title>A Genomic Blueprint of the Chicken Gut Microbiome.</title>
        <authorList>
            <person name="Gilroy R."/>
            <person name="Ravi A."/>
            <person name="Getino M."/>
            <person name="Pursley I."/>
            <person name="Horton D.L."/>
            <person name="Alikhan N.-F."/>
            <person name="Baker D."/>
            <person name="Gharbi K."/>
            <person name="Hall N."/>
            <person name="Watson M."/>
            <person name="Adriaenssens E.M."/>
            <person name="Foster-Nyarko E."/>
            <person name="Jarju S."/>
            <person name="Secka A."/>
            <person name="Antonio M."/>
            <person name="Oren A."/>
            <person name="Chaudhuri R."/>
            <person name="La Ragione R.M."/>
            <person name="Hildebrand F."/>
            <person name="Pallen M.J."/>
        </authorList>
    </citation>
    <scope>NUCLEOTIDE SEQUENCE [LARGE SCALE GENOMIC DNA]</scope>
    <source>
        <strain evidence="2 3">Sa1YVA6</strain>
    </source>
</reference>
<comment type="caution">
    <text evidence="2">The sequence shown here is derived from an EMBL/GenBank/DDBJ whole genome shotgun (WGS) entry which is preliminary data.</text>
</comment>
<organism evidence="2 3">
    <name type="scientific">Solibacillus merdavium</name>
    <dbReference type="NCBI Taxonomy" id="2762218"/>
    <lineage>
        <taxon>Bacteria</taxon>
        <taxon>Bacillati</taxon>
        <taxon>Bacillota</taxon>
        <taxon>Bacilli</taxon>
        <taxon>Bacillales</taxon>
        <taxon>Caryophanaceae</taxon>
        <taxon>Solibacillus</taxon>
    </lineage>
</organism>
<dbReference type="EMBL" id="JACSPW010000010">
    <property type="protein sequence ID" value="MBD8033705.1"/>
    <property type="molecule type" value="Genomic_DNA"/>
</dbReference>
<feature type="domain" description="DUF4097" evidence="1">
    <location>
        <begin position="85"/>
        <end position="343"/>
    </location>
</feature>
<accession>A0ABR8XP65</accession>
<proteinExistence type="predicted"/>